<dbReference type="InterPro" id="IPR000866">
    <property type="entry name" value="AhpC/TSA"/>
</dbReference>
<dbReference type="InterPro" id="IPR013766">
    <property type="entry name" value="Thioredoxin_domain"/>
</dbReference>
<keyword evidence="3" id="KW-1015">Disulfide bond</keyword>
<comment type="subcellular location">
    <subcellularLocation>
        <location evidence="1">Cell envelope</location>
    </subcellularLocation>
</comment>
<dbReference type="GO" id="GO:0030313">
    <property type="term" value="C:cell envelope"/>
    <property type="evidence" value="ECO:0007669"/>
    <property type="project" value="UniProtKB-SubCell"/>
</dbReference>
<feature type="domain" description="Thioredoxin" evidence="5">
    <location>
        <begin position="31"/>
        <end position="175"/>
    </location>
</feature>
<proteinExistence type="predicted"/>
<dbReference type="Pfam" id="PF00578">
    <property type="entry name" value="AhpC-TSA"/>
    <property type="match status" value="1"/>
</dbReference>
<evidence type="ECO:0000313" key="6">
    <source>
        <dbReference type="EMBL" id="QEC73477.1"/>
    </source>
</evidence>
<dbReference type="GO" id="GO:0016209">
    <property type="term" value="F:antioxidant activity"/>
    <property type="evidence" value="ECO:0007669"/>
    <property type="project" value="InterPro"/>
</dbReference>
<evidence type="ECO:0000256" key="1">
    <source>
        <dbReference type="ARBA" id="ARBA00004196"/>
    </source>
</evidence>
<evidence type="ECO:0000259" key="5">
    <source>
        <dbReference type="PROSITE" id="PS51352"/>
    </source>
</evidence>
<keyword evidence="2" id="KW-0201">Cytochrome c-type biogenesis</keyword>
<gene>
    <name evidence="6" type="ORF">FSB73_19265</name>
</gene>
<dbReference type="AlphaFoldDB" id="A0A5B8VPB9"/>
<evidence type="ECO:0000256" key="3">
    <source>
        <dbReference type="ARBA" id="ARBA00023157"/>
    </source>
</evidence>
<keyword evidence="7" id="KW-1185">Reference proteome</keyword>
<dbReference type="SUPFAM" id="SSF52833">
    <property type="entry name" value="Thioredoxin-like"/>
    <property type="match status" value="1"/>
</dbReference>
<dbReference type="InterPro" id="IPR036249">
    <property type="entry name" value="Thioredoxin-like_sf"/>
</dbReference>
<evidence type="ECO:0000256" key="4">
    <source>
        <dbReference type="ARBA" id="ARBA00023284"/>
    </source>
</evidence>
<keyword evidence="4" id="KW-0676">Redox-active center</keyword>
<accession>A0A5B8VPB9</accession>
<evidence type="ECO:0000256" key="2">
    <source>
        <dbReference type="ARBA" id="ARBA00022748"/>
    </source>
</evidence>
<dbReference type="PROSITE" id="PS51352">
    <property type="entry name" value="THIOREDOXIN_2"/>
    <property type="match status" value="1"/>
</dbReference>
<dbReference type="Proteomes" id="UP000321291">
    <property type="component" value="Chromosome"/>
</dbReference>
<reference evidence="6 7" key="1">
    <citation type="journal article" date="2017" name="Int. J. Syst. Evol. Microbiol.">
        <title>Arachidicoccus ginsenosidivorans sp. nov., with ginsenoside-converting activity isolated from ginseng cultivating soil.</title>
        <authorList>
            <person name="Siddiqi M.Z."/>
            <person name="Aslam Z."/>
            <person name="Im W.T."/>
        </authorList>
    </citation>
    <scope>NUCLEOTIDE SEQUENCE [LARGE SCALE GENOMIC DNA]</scope>
    <source>
        <strain evidence="6 7">Gsoil 809</strain>
    </source>
</reference>
<evidence type="ECO:0000313" key="7">
    <source>
        <dbReference type="Proteomes" id="UP000321291"/>
    </source>
</evidence>
<dbReference type="PANTHER" id="PTHR42852">
    <property type="entry name" value="THIOL:DISULFIDE INTERCHANGE PROTEIN DSBE"/>
    <property type="match status" value="1"/>
</dbReference>
<dbReference type="InterPro" id="IPR050553">
    <property type="entry name" value="Thioredoxin_ResA/DsbE_sf"/>
</dbReference>
<protein>
    <submittedName>
        <fullName evidence="6">Thioredoxin family protein</fullName>
    </submittedName>
</protein>
<dbReference type="KEGG" id="agi:FSB73_19265"/>
<sequence>MQFILKKLLCLMGGAMLVVVSYCQKISIEPFYIGDRVPDIQLNNIVNYKDSIINLSHFGDKMVILDFWNIHCGSCIKMFAKEDSIQQLLKQDIQFLLVTTDKKEDVEKFIEKYNKIHARLPFPIVIRDKSLRQLFRFKFVPHYVWIAPNGLILAQTSDNLINKEAILKALAPFRVLEKRLKGLKSTNYGLHMQPPSQELSILLNN</sequence>
<dbReference type="EMBL" id="CP042434">
    <property type="protein sequence ID" value="QEC73477.1"/>
    <property type="molecule type" value="Genomic_DNA"/>
</dbReference>
<dbReference type="PANTHER" id="PTHR42852:SF6">
    <property type="entry name" value="THIOL:DISULFIDE INTERCHANGE PROTEIN DSBE"/>
    <property type="match status" value="1"/>
</dbReference>
<dbReference type="Gene3D" id="3.40.30.10">
    <property type="entry name" value="Glutaredoxin"/>
    <property type="match status" value="1"/>
</dbReference>
<dbReference type="GO" id="GO:0017004">
    <property type="term" value="P:cytochrome complex assembly"/>
    <property type="evidence" value="ECO:0007669"/>
    <property type="project" value="UniProtKB-KW"/>
</dbReference>
<dbReference type="GO" id="GO:0016491">
    <property type="term" value="F:oxidoreductase activity"/>
    <property type="evidence" value="ECO:0007669"/>
    <property type="project" value="InterPro"/>
</dbReference>
<organism evidence="6 7">
    <name type="scientific">Arachidicoccus ginsenosidivorans</name>
    <dbReference type="NCBI Taxonomy" id="496057"/>
    <lineage>
        <taxon>Bacteria</taxon>
        <taxon>Pseudomonadati</taxon>
        <taxon>Bacteroidota</taxon>
        <taxon>Chitinophagia</taxon>
        <taxon>Chitinophagales</taxon>
        <taxon>Chitinophagaceae</taxon>
        <taxon>Arachidicoccus</taxon>
    </lineage>
</organism>
<name>A0A5B8VPB9_9BACT</name>